<proteinExistence type="predicted"/>
<evidence type="ECO:0008006" key="2">
    <source>
        <dbReference type="Google" id="ProtNLM"/>
    </source>
</evidence>
<protein>
    <recommendedName>
        <fullName evidence="2">Toprim domain-containing protein</fullName>
    </recommendedName>
</protein>
<dbReference type="EMBL" id="AP035786">
    <property type="protein sequence ID" value="BFO74084.1"/>
    <property type="molecule type" value="Genomic_DNA"/>
</dbReference>
<dbReference type="SUPFAM" id="SSF56731">
    <property type="entry name" value="DNA primase core"/>
    <property type="match status" value="1"/>
</dbReference>
<accession>A0AB33IXM2</accession>
<gene>
    <name evidence="1" type="ORF">GTC17254_16810</name>
</gene>
<evidence type="ECO:0000313" key="1">
    <source>
        <dbReference type="EMBL" id="BFO74084.1"/>
    </source>
</evidence>
<dbReference type="Pfam" id="PF13155">
    <property type="entry name" value="Toprim_2"/>
    <property type="match status" value="1"/>
</dbReference>
<dbReference type="CDD" id="cd01029">
    <property type="entry name" value="TOPRIM_primases"/>
    <property type="match status" value="1"/>
</dbReference>
<sequence>MDVKTSFRDILKVIDRELCLGLFDNSLPQAEIIYKRLAKRQKPEASSALSFQCKEKAFDREDLAFWLRYGIGQDILKRYHVTSLSSCKMASKNGKEFTVYGSAKYPTFGYLFNNNTGIKIYSPCSKNRFLYAGNLPKPYIFGWEQLPEQDERIFITGGEKDVMSLAAHGFHAICLNSETAKIPESLIQQLAARFKEIIFLYDMDATGKSESEKRVMEYIGKYNVRRILLPLSGEKSEKDISDFYAMGGTAEQLEGIVNDEKL</sequence>
<reference evidence="1" key="1">
    <citation type="submission" date="2024-07" db="EMBL/GenBank/DDBJ databases">
        <title>Complete genome sequence of Prevotella sp. YM-2024 GTC17254.</title>
        <authorList>
            <person name="Hayashi M."/>
            <person name="Muto Y."/>
            <person name="Tanaka K."/>
            <person name="Niwa H."/>
        </authorList>
    </citation>
    <scope>NUCLEOTIDE SEQUENCE</scope>
    <source>
        <strain evidence="1">GTC17254</strain>
    </source>
</reference>
<dbReference type="AlphaFoldDB" id="A0AB33IXM2"/>
<dbReference type="Gene3D" id="3.40.1360.10">
    <property type="match status" value="1"/>
</dbReference>
<organism evidence="1">
    <name type="scientific">Prevotella sp. GTC17254</name>
    <dbReference type="NCBI Taxonomy" id="3236794"/>
    <lineage>
        <taxon>Bacteria</taxon>
        <taxon>Pseudomonadati</taxon>
        <taxon>Bacteroidota</taxon>
        <taxon>Bacteroidia</taxon>
        <taxon>Bacteroidales</taxon>
        <taxon>Prevotellaceae</taxon>
        <taxon>Prevotella</taxon>
    </lineage>
</organism>
<dbReference type="InterPro" id="IPR034154">
    <property type="entry name" value="TOPRIM_DnaG/twinkle"/>
</dbReference>
<name>A0AB33IXM2_9BACT</name>